<feature type="compositionally biased region" description="Polar residues" evidence="5">
    <location>
        <begin position="1304"/>
        <end position="1315"/>
    </location>
</feature>
<evidence type="ECO:0000256" key="5">
    <source>
        <dbReference type="SAM" id="MobiDB-lite"/>
    </source>
</evidence>
<sequence>MTDYMSAELAATCAALGYYDGQKYYLDKNCLDVIKDLIKYLKRDDETHTIRRYLGQTKLLQSDLLKIFVQYYDKLDLWDVLLRLIINLTSPALLIYNEKIPMEKTMRSYYLQIISYLQSYKVALADDQIWQIVNKRLTAIFSIDNLERGEENEMIIERILALIRNVLQVPPDENEKRPDNDATVHDQVLFALHASGIVDILLFIASSAKEQQYHMQILEIISLMLCDQNASQLATAGLQRSNIEKAKDEAYLLSIRQKEKLEKLEKIKKYAGARHSRFGGTYVVQNMKAIGDNQMLCHKPYEKVEALEFNSQKTKVKKPKNRLAMQDSMHERVSALSVRLFLKEFCVEFLNGVYNPVMKHAKSCIISDVQCNTSESSCYLWALRFFMEFNRCYKFQVKYVCETISTEEFYIIQRQMSLYYEMILTDKERIPIWSHRLHLALKAYKELLHTLMAMDKSSEQSIRESSKVIKSNVFYVPEYRETILSQLLNFDELKMSRKYLIDLVTTAHIFLKMLEQFCAKGQRSLIVQKLKKKRQKSKKHKPVSRKEETPAPSLEDRWDDLAPELSVVMQGVTIPEMIPFDATLDIPVDNQKSDAMKRIQKLLRMRLYENAVGLFRACREVWPENDSFGRADIPPEEEFLALREIFFADLGVVEDDLPTQQTNRENNFEDNFARNGEEEENEEENYNYEDVMTEETDFKLNEFVQRFANVKIVKALNLLLQQFDKNTNEVNHYVTKMLHRIAYECKMPAMIFQASIFRTFQKVFESKNPEHKELQKFAIFIIRRFVEVAQKNRKSYMELLFWKNAHDATQIVEGYSTEKDKKKVSRGVWTEAEEDELRTLFMEHQTNKPSEVCFSFYTTMQDLIDWILERLINETRTRRGVIKKLKEMCLVVNSKSVRNEIQKRLPKEWSEEEIAQLTELWEQLREDEDPVELIYNGLRIKRTKPKIKEKLLELGLAKDPKELYKKRSKKSNHGKSSWETQSGGNSDDEDRDSEEESRKSSGRNDVAQNKPTNKKKTTTTTTKGGRSRRKKDQKTFLYTDAQLSGLLKTVIEGNMRESLEWIKESLEDALDDRDEESTEGIPLVPLTENSSNAMDSKNFQTLLRAMGMHPPMNEQETYWRIPANMLSSTIRKRCNLIADALEGKFIVEDIPSKKNTDDDIRNNSSDESDDDIDLLETIKKFFKKKESTASTSQVKDVPSDSDKSEKSTKRDVQETADIIETKEVENGKNQEGTESNFQAIETVKKISKRRVKLLSDSSESESEIERNTDEPVDETKRNRSQSSDTETPLSKRPRLLDSDEDSETSQIKNSKPTITHESDDEEVNQEKISIHKSTVSKIIDSDEESVTEKTRNLNTTRMIISDDEDN</sequence>
<evidence type="ECO:0000256" key="2">
    <source>
        <dbReference type="ARBA" id="ARBA00008174"/>
    </source>
</evidence>
<dbReference type="PANTHER" id="PTHR22940">
    <property type="entry name" value="TIMEOUT/TIMELESS-2"/>
    <property type="match status" value="1"/>
</dbReference>
<gene>
    <name evidence="9" type="primary">LOC107073939</name>
</gene>
<feature type="region of interest" description="Disordered" evidence="5">
    <location>
        <begin position="531"/>
        <end position="555"/>
    </location>
</feature>
<organism evidence="8 9">
    <name type="scientific">Polistes dominula</name>
    <name type="common">European paper wasp</name>
    <name type="synonym">Vespa dominula</name>
    <dbReference type="NCBI Taxonomy" id="743375"/>
    <lineage>
        <taxon>Eukaryota</taxon>
        <taxon>Metazoa</taxon>
        <taxon>Ecdysozoa</taxon>
        <taxon>Arthropoda</taxon>
        <taxon>Hexapoda</taxon>
        <taxon>Insecta</taxon>
        <taxon>Pterygota</taxon>
        <taxon>Neoptera</taxon>
        <taxon>Endopterygota</taxon>
        <taxon>Hymenoptera</taxon>
        <taxon>Apocrita</taxon>
        <taxon>Aculeata</taxon>
        <taxon>Vespoidea</taxon>
        <taxon>Vespidae</taxon>
        <taxon>Polistinae</taxon>
        <taxon>Polistini</taxon>
        <taxon>Polistes</taxon>
    </lineage>
</organism>
<feature type="compositionally biased region" description="Acidic residues" evidence="5">
    <location>
        <begin position="986"/>
        <end position="995"/>
    </location>
</feature>
<keyword evidence="4" id="KW-0131">Cell cycle</keyword>
<proteinExistence type="inferred from homology"/>
<reference evidence="9" key="1">
    <citation type="submission" date="2025-08" db="UniProtKB">
        <authorList>
            <consortium name="RefSeq"/>
        </authorList>
    </citation>
    <scope>IDENTIFICATION</scope>
    <source>
        <tissue evidence="9">Whole body</tissue>
    </source>
</reference>
<comment type="similarity">
    <text evidence="2">Belongs to the timeless family.</text>
</comment>
<feature type="compositionally biased region" description="Basic and acidic residues" evidence="5">
    <location>
        <begin position="544"/>
        <end position="555"/>
    </location>
</feature>
<feature type="region of interest" description="Disordered" evidence="5">
    <location>
        <begin position="1187"/>
        <end position="1236"/>
    </location>
</feature>
<dbReference type="Pfam" id="PF26019">
    <property type="entry name" value="HTH_TIMELESS"/>
    <property type="match status" value="1"/>
</dbReference>
<dbReference type="GeneID" id="107073939"/>
<feature type="domain" description="Timeless N-terminal" evidence="6">
    <location>
        <begin position="23"/>
        <end position="284"/>
    </location>
</feature>
<evidence type="ECO:0000259" key="7">
    <source>
        <dbReference type="Pfam" id="PF05029"/>
    </source>
</evidence>
<keyword evidence="8" id="KW-1185">Reference proteome</keyword>
<keyword evidence="3" id="KW-0539">Nucleus</keyword>
<evidence type="ECO:0000313" key="8">
    <source>
        <dbReference type="Proteomes" id="UP000694924"/>
    </source>
</evidence>
<evidence type="ECO:0000259" key="6">
    <source>
        <dbReference type="Pfam" id="PF04821"/>
    </source>
</evidence>
<dbReference type="PANTHER" id="PTHR22940:SF4">
    <property type="entry name" value="PROTEIN TIMELESS HOMOLOG"/>
    <property type="match status" value="1"/>
</dbReference>
<feature type="compositionally biased region" description="Basic and acidic residues" evidence="5">
    <location>
        <begin position="1263"/>
        <end position="1277"/>
    </location>
</feature>
<dbReference type="InterPro" id="IPR044998">
    <property type="entry name" value="Timeless"/>
</dbReference>
<feature type="region of interest" description="Disordered" evidence="5">
    <location>
        <begin position="964"/>
        <end position="1035"/>
    </location>
</feature>
<evidence type="ECO:0000313" key="9">
    <source>
        <dbReference type="RefSeq" id="XP_015190380.1"/>
    </source>
</evidence>
<feature type="region of interest" description="Disordered" evidence="5">
    <location>
        <begin position="1253"/>
        <end position="1329"/>
    </location>
</feature>
<evidence type="ECO:0000256" key="4">
    <source>
        <dbReference type="ARBA" id="ARBA00023306"/>
    </source>
</evidence>
<feature type="compositionally biased region" description="Basic residues" evidence="5">
    <location>
        <begin position="531"/>
        <end position="543"/>
    </location>
</feature>
<protein>
    <submittedName>
        <fullName evidence="9">Protein timeless homolog isoform X1</fullName>
    </submittedName>
</protein>
<feature type="region of interest" description="Disordered" evidence="5">
    <location>
        <begin position="662"/>
        <end position="684"/>
    </location>
</feature>
<dbReference type="RefSeq" id="XP_015190380.1">
    <property type="nucleotide sequence ID" value="XM_015334894.1"/>
</dbReference>
<evidence type="ECO:0000256" key="1">
    <source>
        <dbReference type="ARBA" id="ARBA00004123"/>
    </source>
</evidence>
<dbReference type="Pfam" id="PF05029">
    <property type="entry name" value="TIMELESS_C"/>
    <property type="match status" value="1"/>
</dbReference>
<comment type="subcellular location">
    <subcellularLocation>
        <location evidence="1">Nucleus</location>
    </subcellularLocation>
</comment>
<dbReference type="InterPro" id="IPR007725">
    <property type="entry name" value="TIMELESS_C"/>
</dbReference>
<feature type="domain" description="Timeless C-terminal" evidence="7">
    <location>
        <begin position="1047"/>
        <end position="1130"/>
    </location>
</feature>
<name>A0ABM1JD42_POLDO</name>
<dbReference type="InterPro" id="IPR006906">
    <property type="entry name" value="Timeless_N"/>
</dbReference>
<accession>A0ABM1JD42</accession>
<evidence type="ECO:0000256" key="3">
    <source>
        <dbReference type="ARBA" id="ARBA00023242"/>
    </source>
</evidence>
<dbReference type="Proteomes" id="UP000694924">
    <property type="component" value="Unplaced"/>
</dbReference>
<feature type="compositionally biased region" description="Basic and acidic residues" evidence="5">
    <location>
        <begin position="1197"/>
        <end position="1228"/>
    </location>
</feature>
<dbReference type="Pfam" id="PF04821">
    <property type="entry name" value="TIMELESS"/>
    <property type="match status" value="1"/>
</dbReference>